<organism evidence="3 4">
    <name type="scientific">Sphingomonas lycopersici</name>
    <dbReference type="NCBI Taxonomy" id="2951807"/>
    <lineage>
        <taxon>Bacteria</taxon>
        <taxon>Pseudomonadati</taxon>
        <taxon>Pseudomonadota</taxon>
        <taxon>Alphaproteobacteria</taxon>
        <taxon>Sphingomonadales</taxon>
        <taxon>Sphingomonadaceae</taxon>
        <taxon>Sphingomonas</taxon>
    </lineage>
</organism>
<proteinExistence type="predicted"/>
<dbReference type="InterPro" id="IPR004045">
    <property type="entry name" value="Glutathione_S-Trfase_N"/>
</dbReference>
<feature type="domain" description="GST C-terminal" evidence="2">
    <location>
        <begin position="84"/>
        <end position="198"/>
    </location>
</feature>
<dbReference type="InterPro" id="IPR036282">
    <property type="entry name" value="Glutathione-S-Trfase_C_sf"/>
</dbReference>
<dbReference type="Gene3D" id="3.40.30.10">
    <property type="entry name" value="Glutaredoxin"/>
    <property type="match status" value="1"/>
</dbReference>
<dbReference type="InterPro" id="IPR036249">
    <property type="entry name" value="Thioredoxin-like_sf"/>
</dbReference>
<dbReference type="SFLD" id="SFLDG00358">
    <property type="entry name" value="Main_(cytGST)"/>
    <property type="match status" value="1"/>
</dbReference>
<accession>A0AA41ZBR3</accession>
<dbReference type="EMBL" id="JANFAV010000015">
    <property type="protein sequence ID" value="MCW6536744.1"/>
    <property type="molecule type" value="Genomic_DNA"/>
</dbReference>
<dbReference type="Gene3D" id="1.20.1050.10">
    <property type="match status" value="1"/>
</dbReference>
<name>A0AA41ZBR3_9SPHN</name>
<protein>
    <submittedName>
        <fullName evidence="3">Glutathione binding-like protein</fullName>
    </submittedName>
</protein>
<evidence type="ECO:0000313" key="3">
    <source>
        <dbReference type="EMBL" id="MCW6536744.1"/>
    </source>
</evidence>
<dbReference type="InterPro" id="IPR010987">
    <property type="entry name" value="Glutathione-S-Trfase_C-like"/>
</dbReference>
<dbReference type="Pfam" id="PF13409">
    <property type="entry name" value="GST_N_2"/>
    <property type="match status" value="1"/>
</dbReference>
<dbReference type="PROSITE" id="PS50405">
    <property type="entry name" value="GST_CTER"/>
    <property type="match status" value="1"/>
</dbReference>
<evidence type="ECO:0000313" key="4">
    <source>
        <dbReference type="Proteomes" id="UP001165565"/>
    </source>
</evidence>
<dbReference type="InterPro" id="IPR004046">
    <property type="entry name" value="GST_C"/>
</dbReference>
<dbReference type="Pfam" id="PF00043">
    <property type="entry name" value="GST_C"/>
    <property type="match status" value="1"/>
</dbReference>
<dbReference type="PROSITE" id="PS50404">
    <property type="entry name" value="GST_NTER"/>
    <property type="match status" value="1"/>
</dbReference>
<feature type="domain" description="GST N-terminal" evidence="1">
    <location>
        <begin position="1"/>
        <end position="81"/>
    </location>
</feature>
<dbReference type="RefSeq" id="WP_265270451.1">
    <property type="nucleotide sequence ID" value="NZ_JANFAV010000015.1"/>
</dbReference>
<dbReference type="SUPFAM" id="SSF47616">
    <property type="entry name" value="GST C-terminal domain-like"/>
    <property type="match status" value="1"/>
</dbReference>
<evidence type="ECO:0000259" key="1">
    <source>
        <dbReference type="PROSITE" id="PS50404"/>
    </source>
</evidence>
<dbReference type="CDD" id="cd03057">
    <property type="entry name" value="GST_N_Beta"/>
    <property type="match status" value="1"/>
</dbReference>
<dbReference type="AlphaFoldDB" id="A0AA41ZBR3"/>
<comment type="caution">
    <text evidence="3">The sequence shown here is derived from an EMBL/GenBank/DDBJ whole genome shotgun (WGS) entry which is preliminary data.</text>
</comment>
<keyword evidence="4" id="KW-1185">Reference proteome</keyword>
<dbReference type="PANTHER" id="PTHR44051:SF8">
    <property type="entry name" value="GLUTATHIONE S-TRANSFERASE GSTA"/>
    <property type="match status" value="1"/>
</dbReference>
<dbReference type="SFLD" id="SFLDS00019">
    <property type="entry name" value="Glutathione_Transferase_(cytos"/>
    <property type="match status" value="1"/>
</dbReference>
<reference evidence="3" key="1">
    <citation type="submission" date="2022-06" db="EMBL/GenBank/DDBJ databases">
        <title>Sphingomonas sp. nov. isolated from rhizosphere soil of tomato.</title>
        <authorList>
            <person name="Dong H."/>
            <person name="Gao R."/>
        </authorList>
    </citation>
    <scope>NUCLEOTIDE SEQUENCE</scope>
    <source>
        <strain evidence="3">MMSM24</strain>
    </source>
</reference>
<sequence length="209" mass="23266">MKLYYAPGACSLAGRISLHEAGVAAEFERVDMKTKITEQGYDYLSINPRGYVPMLALDDGNAITENIAVLEFIADHEPTLGPDGPLGRTRLIELLSWLSTELHVAFRPLWDSASRAEKANALNMVAKLLDIISEQMREHYLFGPRFSVADAYLFVMLRWAGALCVPVSPEMHAYFARVAARPTVQRALWEEGLLDARSLIDISSIEALK</sequence>
<gene>
    <name evidence="3" type="ORF">NEE01_18355</name>
</gene>
<dbReference type="CDD" id="cd03188">
    <property type="entry name" value="GST_C_Beta"/>
    <property type="match status" value="1"/>
</dbReference>
<dbReference type="SUPFAM" id="SSF52833">
    <property type="entry name" value="Thioredoxin-like"/>
    <property type="match status" value="1"/>
</dbReference>
<dbReference type="Proteomes" id="UP001165565">
    <property type="component" value="Unassembled WGS sequence"/>
</dbReference>
<dbReference type="SFLD" id="SFLDG01150">
    <property type="entry name" value="Main.1:_Beta-like"/>
    <property type="match status" value="1"/>
</dbReference>
<dbReference type="InterPro" id="IPR040079">
    <property type="entry name" value="Glutathione_S-Trfase"/>
</dbReference>
<evidence type="ECO:0000259" key="2">
    <source>
        <dbReference type="PROSITE" id="PS50405"/>
    </source>
</evidence>
<dbReference type="PANTHER" id="PTHR44051">
    <property type="entry name" value="GLUTATHIONE S-TRANSFERASE-RELATED"/>
    <property type="match status" value="1"/>
</dbReference>